<name>A0A5J4TGE4_9EUKA</name>
<dbReference type="GO" id="GO:0019829">
    <property type="term" value="F:ATPase-coupled monoatomic cation transmembrane transporter activity"/>
    <property type="evidence" value="ECO:0007669"/>
    <property type="project" value="TreeGrafter"/>
</dbReference>
<feature type="transmembrane region" description="Helical" evidence="8">
    <location>
        <begin position="86"/>
        <end position="104"/>
    </location>
</feature>
<evidence type="ECO:0000256" key="6">
    <source>
        <dbReference type="ARBA" id="ARBA00022842"/>
    </source>
</evidence>
<dbReference type="EMBL" id="SNRW01032142">
    <property type="protein sequence ID" value="KAA6356962.1"/>
    <property type="molecule type" value="Genomic_DNA"/>
</dbReference>
<organism evidence="9 10">
    <name type="scientific">Streblomastix strix</name>
    <dbReference type="NCBI Taxonomy" id="222440"/>
    <lineage>
        <taxon>Eukaryota</taxon>
        <taxon>Metamonada</taxon>
        <taxon>Preaxostyla</taxon>
        <taxon>Oxymonadida</taxon>
        <taxon>Streblomastigidae</taxon>
        <taxon>Streblomastix</taxon>
    </lineage>
</organism>
<keyword evidence="3" id="KW-0479">Metal-binding</keyword>
<keyword evidence="6" id="KW-0460">Magnesium</keyword>
<dbReference type="AlphaFoldDB" id="A0A5J4TGE4"/>
<comment type="subcellular location">
    <subcellularLocation>
        <location evidence="1">Membrane</location>
        <topology evidence="1">Multi-pass membrane protein</topology>
    </subcellularLocation>
</comment>
<evidence type="ECO:0000256" key="4">
    <source>
        <dbReference type="ARBA" id="ARBA00022741"/>
    </source>
</evidence>
<feature type="transmembrane region" description="Helical" evidence="8">
    <location>
        <begin position="57"/>
        <end position="80"/>
    </location>
</feature>
<dbReference type="GO" id="GO:0005524">
    <property type="term" value="F:ATP binding"/>
    <property type="evidence" value="ECO:0007669"/>
    <property type="project" value="UniProtKB-KW"/>
</dbReference>
<gene>
    <name evidence="9" type="ORF">EZS28_047511</name>
</gene>
<keyword evidence="2" id="KW-0597">Phosphoprotein</keyword>
<keyword evidence="4" id="KW-0547">Nucleotide-binding</keyword>
<keyword evidence="8" id="KW-1133">Transmembrane helix</keyword>
<feature type="transmembrane region" description="Helical" evidence="8">
    <location>
        <begin position="145"/>
        <end position="166"/>
    </location>
</feature>
<evidence type="ECO:0000256" key="5">
    <source>
        <dbReference type="ARBA" id="ARBA00022840"/>
    </source>
</evidence>
<sequence>DHGQLIGICGDGANDCGALKTAHVEASITTPFTSKEATVEAVEAVLLKGRAALASSFHAFIITSVFSMIRFIFAQLLIYYDSVLSYFAYLIIEMIITLFILSIMRYSKTSKATVILENFYEDFVPHDMDNVDYDTHVQSFEMIPIFLASLISYNLAGGLNDFLMIIPTRSPSFFIFIALSIVVMILLLLGLKYFKDESNDQAFWQIKKIGGVDYSSIKGVNQKVLFHSINIVLPTTKQAKYVLKLVGTKDYVDKGRNLELMIEN</sequence>
<keyword evidence="7" id="KW-1278">Translocase</keyword>
<evidence type="ECO:0000313" key="9">
    <source>
        <dbReference type="EMBL" id="KAA6356962.1"/>
    </source>
</evidence>
<evidence type="ECO:0000256" key="3">
    <source>
        <dbReference type="ARBA" id="ARBA00022723"/>
    </source>
</evidence>
<evidence type="ECO:0000256" key="7">
    <source>
        <dbReference type="ARBA" id="ARBA00022967"/>
    </source>
</evidence>
<dbReference type="PANTHER" id="PTHR45630:SF8">
    <property type="entry name" value="CATION-TRANSPORTING ATPASE"/>
    <property type="match status" value="1"/>
</dbReference>
<dbReference type="Proteomes" id="UP000324800">
    <property type="component" value="Unassembled WGS sequence"/>
</dbReference>
<dbReference type="OrthoDB" id="48943at2759"/>
<evidence type="ECO:0000313" key="10">
    <source>
        <dbReference type="Proteomes" id="UP000324800"/>
    </source>
</evidence>
<dbReference type="PANTHER" id="PTHR45630">
    <property type="entry name" value="CATION-TRANSPORTING ATPASE-RELATED"/>
    <property type="match status" value="1"/>
</dbReference>
<keyword evidence="5" id="KW-0067">ATP-binding</keyword>
<feature type="non-terminal residue" evidence="9">
    <location>
        <position position="1"/>
    </location>
</feature>
<evidence type="ECO:0000256" key="1">
    <source>
        <dbReference type="ARBA" id="ARBA00004141"/>
    </source>
</evidence>
<accession>A0A5J4TGE4</accession>
<feature type="transmembrane region" description="Helical" evidence="8">
    <location>
        <begin position="172"/>
        <end position="191"/>
    </location>
</feature>
<dbReference type="InterPro" id="IPR023214">
    <property type="entry name" value="HAD_sf"/>
</dbReference>
<dbReference type="Gene3D" id="3.40.50.1000">
    <property type="entry name" value="HAD superfamily/HAD-like"/>
    <property type="match status" value="1"/>
</dbReference>
<dbReference type="GO" id="GO:0016020">
    <property type="term" value="C:membrane"/>
    <property type="evidence" value="ECO:0007669"/>
    <property type="project" value="UniProtKB-SubCell"/>
</dbReference>
<dbReference type="GO" id="GO:0140358">
    <property type="term" value="F:P-type transmembrane transporter activity"/>
    <property type="evidence" value="ECO:0007669"/>
    <property type="project" value="InterPro"/>
</dbReference>
<keyword evidence="8" id="KW-0472">Membrane</keyword>
<dbReference type="GO" id="GO:0046872">
    <property type="term" value="F:metal ion binding"/>
    <property type="evidence" value="ECO:0007669"/>
    <property type="project" value="UniProtKB-KW"/>
</dbReference>
<evidence type="ECO:0000256" key="8">
    <source>
        <dbReference type="SAM" id="Phobius"/>
    </source>
</evidence>
<dbReference type="InterPro" id="IPR006544">
    <property type="entry name" value="P-type_TPase_V"/>
</dbReference>
<comment type="caution">
    <text evidence="9">The sequence shown here is derived from an EMBL/GenBank/DDBJ whole genome shotgun (WGS) entry which is preliminary data.</text>
</comment>
<evidence type="ECO:0000256" key="2">
    <source>
        <dbReference type="ARBA" id="ARBA00022553"/>
    </source>
</evidence>
<keyword evidence="8" id="KW-0812">Transmembrane</keyword>
<protein>
    <submittedName>
        <fullName evidence="9">Uncharacterized protein</fullName>
    </submittedName>
</protein>
<reference evidence="9 10" key="1">
    <citation type="submission" date="2019-03" db="EMBL/GenBank/DDBJ databases">
        <title>Single cell metagenomics reveals metabolic interactions within the superorganism composed of flagellate Streblomastix strix and complex community of Bacteroidetes bacteria on its surface.</title>
        <authorList>
            <person name="Treitli S.C."/>
            <person name="Kolisko M."/>
            <person name="Husnik F."/>
            <person name="Keeling P."/>
            <person name="Hampl V."/>
        </authorList>
    </citation>
    <scope>NUCLEOTIDE SEQUENCE [LARGE SCALE GENOMIC DNA]</scope>
    <source>
        <strain evidence="9">ST1C</strain>
    </source>
</reference>
<proteinExistence type="predicted"/>